<evidence type="ECO:0008006" key="4">
    <source>
        <dbReference type="Google" id="ProtNLM"/>
    </source>
</evidence>
<dbReference type="InterPro" id="IPR015943">
    <property type="entry name" value="WD40/YVTN_repeat-like_dom_sf"/>
</dbReference>
<evidence type="ECO:0000313" key="3">
    <source>
        <dbReference type="Proteomes" id="UP000232883"/>
    </source>
</evidence>
<accession>A0A2K8ZCF3</accession>
<name>A0A2K8ZCF3_9BACT</name>
<evidence type="ECO:0000256" key="1">
    <source>
        <dbReference type="SAM" id="SignalP"/>
    </source>
</evidence>
<keyword evidence="1" id="KW-0732">Signal</keyword>
<dbReference type="SUPFAM" id="SSF51004">
    <property type="entry name" value="C-terminal (heme d1) domain of cytochrome cd1-nitrite reductase"/>
    <property type="match status" value="1"/>
</dbReference>
<dbReference type="OrthoDB" id="7187796at2"/>
<evidence type="ECO:0000313" key="2">
    <source>
        <dbReference type="EMBL" id="AUD07519.1"/>
    </source>
</evidence>
<dbReference type="AlphaFoldDB" id="A0A2K8ZCF3"/>
<dbReference type="InterPro" id="IPR011048">
    <property type="entry name" value="Haem_d1_sf"/>
</dbReference>
<gene>
    <name evidence="2" type="ORF">CWM47_28210</name>
</gene>
<dbReference type="KEGG" id="spir:CWM47_28210"/>
<reference evidence="2 3" key="1">
    <citation type="submission" date="2017-11" db="EMBL/GenBank/DDBJ databases">
        <title>Taxonomic description and genome sequences of Spirosoma HA7 sp. nov., isolated from pollen microhabitat of Corylus avellana.</title>
        <authorList>
            <person name="Ambika Manirajan B."/>
            <person name="Suarez C."/>
            <person name="Ratering S."/>
            <person name="Geissler-Plaum R."/>
            <person name="Cardinale M."/>
            <person name="Sylvia S."/>
        </authorList>
    </citation>
    <scope>NUCLEOTIDE SEQUENCE [LARGE SCALE GENOMIC DNA]</scope>
    <source>
        <strain evidence="2 3">HA7</strain>
    </source>
</reference>
<dbReference type="EMBL" id="CP025096">
    <property type="protein sequence ID" value="AUD07519.1"/>
    <property type="molecule type" value="Genomic_DNA"/>
</dbReference>
<organism evidence="2 3">
    <name type="scientific">Spirosoma pollinicola</name>
    <dbReference type="NCBI Taxonomy" id="2057025"/>
    <lineage>
        <taxon>Bacteria</taxon>
        <taxon>Pseudomonadati</taxon>
        <taxon>Bacteroidota</taxon>
        <taxon>Cytophagia</taxon>
        <taxon>Cytophagales</taxon>
        <taxon>Cytophagaceae</taxon>
        <taxon>Spirosoma</taxon>
    </lineage>
</organism>
<feature type="signal peptide" evidence="1">
    <location>
        <begin position="1"/>
        <end position="21"/>
    </location>
</feature>
<protein>
    <recommendedName>
        <fullName evidence="4">YVTN family beta-propeller domain-containing protein</fullName>
    </recommendedName>
</protein>
<dbReference type="Gene3D" id="2.130.10.10">
    <property type="entry name" value="YVTN repeat-like/Quinoprotein amine dehydrogenase"/>
    <property type="match status" value="2"/>
</dbReference>
<feature type="chain" id="PRO_5014759154" description="YVTN family beta-propeller domain-containing protein" evidence="1">
    <location>
        <begin position="22"/>
        <end position="338"/>
    </location>
</feature>
<dbReference type="RefSeq" id="WP_100994086.1">
    <property type="nucleotide sequence ID" value="NZ_CP025096.1"/>
</dbReference>
<dbReference type="PANTHER" id="PTHR47197">
    <property type="entry name" value="PROTEIN NIRF"/>
    <property type="match status" value="1"/>
</dbReference>
<proteinExistence type="predicted"/>
<sequence length="338" mass="35893">MKAFWISAVCLSLTGSLFAQSADYHLIKKTIIGGEGGWDYLMADADGGRLYVSHGTQVEVLDLKSHEKLGVIMPTPGVHGIAVVPGTNVGYTTNGRPNTATMFDTKTLKATKEIPTGKKPDAIMYDAFSKRVFIFNNEGNSATVLDAATGNVFGTVELGGAPEAAVTDDHGTIFVNLEDKNEVAVFDARSLVVKHHWKLGKGEEPTGLAFDKPHHQLFSTCNKVMVVLDSQTGKVLAEVTTGSGTDGAVFDTSTGSAISSNGEGTLTVVKEIKPGQFEVVQTVLTTRGARTITIDPKSHHIFITTAEFGPAPAATTENPKPRPAVKPGTFMVLEYAAK</sequence>
<dbReference type="Proteomes" id="UP000232883">
    <property type="component" value="Chromosome"/>
</dbReference>
<dbReference type="PANTHER" id="PTHR47197:SF3">
    <property type="entry name" value="DIHYDRO-HEME D1 DEHYDROGENASE"/>
    <property type="match status" value="1"/>
</dbReference>
<keyword evidence="3" id="KW-1185">Reference proteome</keyword>
<dbReference type="InterPro" id="IPR051200">
    <property type="entry name" value="Host-pathogen_enzymatic-act"/>
</dbReference>